<dbReference type="PIRSF" id="PIRSF000409">
    <property type="entry name" value="Ada"/>
    <property type="match status" value="1"/>
</dbReference>
<dbReference type="InterPro" id="IPR036631">
    <property type="entry name" value="MGMT_N_sf"/>
</dbReference>
<dbReference type="PANTHER" id="PTHR10815:SF5">
    <property type="entry name" value="METHYLATED-DNA--PROTEIN-CYSTEINE METHYLTRANSFERASE"/>
    <property type="match status" value="1"/>
</dbReference>
<dbReference type="Gene3D" id="1.10.10.10">
    <property type="entry name" value="Winged helix-like DNA-binding domain superfamily/Winged helix DNA-binding domain"/>
    <property type="match status" value="1"/>
</dbReference>
<evidence type="ECO:0000313" key="9">
    <source>
        <dbReference type="EMBL" id="MBO0475703.1"/>
    </source>
</evidence>
<dbReference type="Pfam" id="PF02805">
    <property type="entry name" value="Ada_Zn_binding"/>
    <property type="match status" value="1"/>
</dbReference>
<dbReference type="Pfam" id="PF01035">
    <property type="entry name" value="DNA_binding_1"/>
    <property type="match status" value="1"/>
</dbReference>
<dbReference type="PROSITE" id="PS00374">
    <property type="entry name" value="MGMT"/>
    <property type="match status" value="1"/>
</dbReference>
<dbReference type="InterPro" id="IPR001497">
    <property type="entry name" value="MethylDNA_cys_MeTrfase_AS"/>
</dbReference>
<dbReference type="Gene3D" id="3.40.10.10">
    <property type="entry name" value="DNA Methylphosphotriester Repair Domain"/>
    <property type="match status" value="1"/>
</dbReference>
<evidence type="ECO:0000256" key="5">
    <source>
        <dbReference type="ARBA" id="ARBA00023159"/>
    </source>
</evidence>
<dbReference type="InterPro" id="IPR018060">
    <property type="entry name" value="HTH_AraC"/>
</dbReference>
<reference evidence="9 10" key="1">
    <citation type="submission" date="2021-03" db="EMBL/GenBank/DDBJ databases">
        <title>Enterococcal diversity collection.</title>
        <authorList>
            <person name="Gilmore M.S."/>
            <person name="Schwartzman J."/>
            <person name="Van Tyne D."/>
            <person name="Martin M."/>
            <person name="Earl A.M."/>
            <person name="Manson A.L."/>
            <person name="Straub T."/>
            <person name="Salamzade R."/>
            <person name="Saavedra J."/>
            <person name="Lebreton F."/>
            <person name="Prichula J."/>
            <person name="Schaufler K."/>
            <person name="Gaca A."/>
            <person name="Sgardioli B."/>
            <person name="Wagenaar J."/>
            <person name="Strong T."/>
        </authorList>
    </citation>
    <scope>NUCLEOTIDE SEQUENCE [LARGE SCALE GENOMIC DNA]</scope>
    <source>
        <strain evidence="9 10">DIV0080</strain>
    </source>
</reference>
<comment type="catalytic activity">
    <reaction evidence="1">
        <text>a 4-O-methyl-thymidine in DNA + L-cysteinyl-[protein] = a thymidine in DNA + S-methyl-L-cysteinyl-[protein]</text>
        <dbReference type="Rhea" id="RHEA:53428"/>
        <dbReference type="Rhea" id="RHEA-COMP:10131"/>
        <dbReference type="Rhea" id="RHEA-COMP:10132"/>
        <dbReference type="Rhea" id="RHEA-COMP:13555"/>
        <dbReference type="Rhea" id="RHEA-COMP:13556"/>
        <dbReference type="ChEBI" id="CHEBI:29950"/>
        <dbReference type="ChEBI" id="CHEBI:82612"/>
        <dbReference type="ChEBI" id="CHEBI:137386"/>
        <dbReference type="ChEBI" id="CHEBI:137387"/>
        <dbReference type="EC" id="2.1.1.63"/>
    </reaction>
</comment>
<dbReference type="InterPro" id="IPR035451">
    <property type="entry name" value="Ada-like_dom_sf"/>
</dbReference>
<accession>A0ABS3HPN1</accession>
<evidence type="ECO:0000256" key="1">
    <source>
        <dbReference type="ARBA" id="ARBA00001286"/>
    </source>
</evidence>
<dbReference type="Proteomes" id="UP000664857">
    <property type="component" value="Unassembled WGS sequence"/>
</dbReference>
<organism evidence="9 10">
    <name type="scientific">Candidatus Vagococcus giribetii</name>
    <dbReference type="NCBI Taxonomy" id="2230876"/>
    <lineage>
        <taxon>Bacteria</taxon>
        <taxon>Bacillati</taxon>
        <taxon>Bacillota</taxon>
        <taxon>Bacilli</taxon>
        <taxon>Lactobacillales</taxon>
        <taxon>Enterococcaceae</taxon>
        <taxon>Vagococcus</taxon>
    </lineage>
</organism>
<proteinExistence type="predicted"/>
<evidence type="ECO:0000256" key="7">
    <source>
        <dbReference type="ARBA" id="ARBA00049348"/>
    </source>
</evidence>
<dbReference type="SMART" id="SM00342">
    <property type="entry name" value="HTH_ARAC"/>
    <property type="match status" value="1"/>
</dbReference>
<dbReference type="SUPFAM" id="SSF53155">
    <property type="entry name" value="Methylated DNA-protein cysteine methyltransferase domain"/>
    <property type="match status" value="1"/>
</dbReference>
<dbReference type="Gene3D" id="1.10.10.60">
    <property type="entry name" value="Homeodomain-like"/>
    <property type="match status" value="1"/>
</dbReference>
<dbReference type="InterPro" id="IPR016221">
    <property type="entry name" value="Bifunct_regulatory_prot_Ada"/>
</dbReference>
<comment type="catalytic activity">
    <reaction evidence="7">
        <text>a 6-O-methyl-2'-deoxyguanosine in DNA + L-cysteinyl-[protein] = S-methyl-L-cysteinyl-[protein] + a 2'-deoxyguanosine in DNA</text>
        <dbReference type="Rhea" id="RHEA:24000"/>
        <dbReference type="Rhea" id="RHEA-COMP:10131"/>
        <dbReference type="Rhea" id="RHEA-COMP:10132"/>
        <dbReference type="Rhea" id="RHEA-COMP:11367"/>
        <dbReference type="Rhea" id="RHEA-COMP:11368"/>
        <dbReference type="ChEBI" id="CHEBI:29950"/>
        <dbReference type="ChEBI" id="CHEBI:82612"/>
        <dbReference type="ChEBI" id="CHEBI:85445"/>
        <dbReference type="ChEBI" id="CHEBI:85448"/>
        <dbReference type="EC" id="2.1.1.63"/>
    </reaction>
</comment>
<dbReference type="PROSITE" id="PS01124">
    <property type="entry name" value="HTH_ARAC_FAMILY_2"/>
    <property type="match status" value="1"/>
</dbReference>
<gene>
    <name evidence="9" type="ORF">DOK76_01390</name>
</gene>
<protein>
    <submittedName>
        <fullName evidence="9">Bifunctional transcriptional activator/DNA repair protein Ada</fullName>
    </submittedName>
</protein>
<sequence length="354" mass="40492">MTVSEAKKKEYYEALITKNSQYDGIFYAGIVTTGIFCHPTCTARKPKFENCLFYETAEEALIAGFRPCKICRPLSYPRDIPEEVQLLIDAVEEHPEKRWQEQDFKALGIHSATARRKFKQVYDMTFVQYARSRRMGLAFKEIMKGDKVIDQQLASGYESASGFNDAFTKIMGNPRKKENIKLLWAHFISTPIGTMLSLADEEYLYLLEFTDRRGLEREIERLRLSENFRIVPGKNHINQLTEKELQAYFRKELKSFSVPIRKKGTPFQQSVWALLDEIPIGSTWTYKDIAEKLGNADKVKAVGNANGCNQLGIIVPCHRVIKTSGELGGYAGGIERKNYLLSLEKEMVLTKKGQ</sequence>
<evidence type="ECO:0000256" key="3">
    <source>
        <dbReference type="ARBA" id="ARBA00022679"/>
    </source>
</evidence>
<keyword evidence="10" id="KW-1185">Reference proteome</keyword>
<evidence type="ECO:0000259" key="8">
    <source>
        <dbReference type="PROSITE" id="PS01124"/>
    </source>
</evidence>
<dbReference type="Gene3D" id="3.30.160.70">
    <property type="entry name" value="Methylated DNA-protein cysteine methyltransferase domain"/>
    <property type="match status" value="1"/>
</dbReference>
<keyword evidence="4" id="KW-0227">DNA damage</keyword>
<dbReference type="SUPFAM" id="SSF57884">
    <property type="entry name" value="Ada DNA repair protein, N-terminal domain (N-Ada 10)"/>
    <property type="match status" value="1"/>
</dbReference>
<keyword evidence="3" id="KW-0808">Transferase</keyword>
<keyword evidence="6" id="KW-0234">DNA repair</keyword>
<evidence type="ECO:0000313" key="10">
    <source>
        <dbReference type="Proteomes" id="UP000664857"/>
    </source>
</evidence>
<dbReference type="Pfam" id="PF12833">
    <property type="entry name" value="HTH_18"/>
    <property type="match status" value="1"/>
</dbReference>
<keyword evidence="2" id="KW-0489">Methyltransferase</keyword>
<dbReference type="InterPro" id="IPR036217">
    <property type="entry name" value="MethylDNA_cys_MeTrfase_DNAb"/>
</dbReference>
<evidence type="ECO:0000256" key="2">
    <source>
        <dbReference type="ARBA" id="ARBA00022603"/>
    </source>
</evidence>
<evidence type="ECO:0000256" key="4">
    <source>
        <dbReference type="ARBA" id="ARBA00022763"/>
    </source>
</evidence>
<dbReference type="CDD" id="cd06445">
    <property type="entry name" value="ATase"/>
    <property type="match status" value="1"/>
</dbReference>
<dbReference type="RefSeq" id="WP_206964427.1">
    <property type="nucleotide sequence ID" value="NZ_JAFLVX010000004.1"/>
</dbReference>
<dbReference type="InterPro" id="IPR004026">
    <property type="entry name" value="Ada_DNA_repair_Zn-bd"/>
</dbReference>
<dbReference type="EMBL" id="JAFLVX010000004">
    <property type="protein sequence ID" value="MBO0475703.1"/>
    <property type="molecule type" value="Genomic_DNA"/>
</dbReference>
<dbReference type="PANTHER" id="PTHR10815">
    <property type="entry name" value="METHYLATED-DNA--PROTEIN-CYSTEINE METHYLTRANSFERASE"/>
    <property type="match status" value="1"/>
</dbReference>
<dbReference type="InterPro" id="IPR014048">
    <property type="entry name" value="MethylDNA_cys_MeTrfase_DNA-bd"/>
</dbReference>
<evidence type="ECO:0000256" key="6">
    <source>
        <dbReference type="ARBA" id="ARBA00023204"/>
    </source>
</evidence>
<keyword evidence="5" id="KW-0010">Activator</keyword>
<feature type="domain" description="HTH araC/xylS-type" evidence="8">
    <location>
        <begin position="105"/>
        <end position="172"/>
    </location>
</feature>
<dbReference type="InterPro" id="IPR036388">
    <property type="entry name" value="WH-like_DNA-bd_sf"/>
</dbReference>
<dbReference type="SUPFAM" id="SSF46767">
    <property type="entry name" value="Methylated DNA-protein cysteine methyltransferase, C-terminal domain"/>
    <property type="match status" value="1"/>
</dbReference>
<dbReference type="NCBIfam" id="TIGR00589">
    <property type="entry name" value="ogt"/>
    <property type="match status" value="1"/>
</dbReference>
<comment type="caution">
    <text evidence="9">The sequence shown here is derived from an EMBL/GenBank/DDBJ whole genome shotgun (WGS) entry which is preliminary data.</text>
</comment>
<name>A0ABS3HPN1_9ENTE</name>